<dbReference type="AlphaFoldDB" id="A0A5K4FAF5"/>
<dbReference type="InParanoid" id="A0A5K4FAF5"/>
<keyword evidence="2" id="KW-0732">Signal</keyword>
<dbReference type="Proteomes" id="UP000008854">
    <property type="component" value="Unassembled WGS sequence"/>
</dbReference>
<dbReference type="WBParaSite" id="Smp_332340.1">
    <property type="protein sequence ID" value="Smp_332340.1"/>
    <property type="gene ID" value="Smp_332340"/>
</dbReference>
<protein>
    <submittedName>
        <fullName evidence="4">Uncharacterized protein</fullName>
    </submittedName>
</protein>
<evidence type="ECO:0000256" key="2">
    <source>
        <dbReference type="SAM" id="SignalP"/>
    </source>
</evidence>
<evidence type="ECO:0000313" key="3">
    <source>
        <dbReference type="Proteomes" id="UP000008854"/>
    </source>
</evidence>
<name>A0A5K4FAF5_SCHMA</name>
<proteinExistence type="predicted"/>
<reference evidence="4" key="2">
    <citation type="submission" date="2019-11" db="UniProtKB">
        <authorList>
            <consortium name="WormBaseParasite"/>
        </authorList>
    </citation>
    <scope>IDENTIFICATION</scope>
    <source>
        <strain evidence="4">Puerto Rican</strain>
    </source>
</reference>
<keyword evidence="3" id="KW-1185">Reference proteome</keyword>
<dbReference type="PANTHER" id="PTHR35245">
    <property type="match status" value="1"/>
</dbReference>
<organism evidence="3 4">
    <name type="scientific">Schistosoma mansoni</name>
    <name type="common">Blood fluke</name>
    <dbReference type="NCBI Taxonomy" id="6183"/>
    <lineage>
        <taxon>Eukaryota</taxon>
        <taxon>Metazoa</taxon>
        <taxon>Spiralia</taxon>
        <taxon>Lophotrochozoa</taxon>
        <taxon>Platyhelminthes</taxon>
        <taxon>Trematoda</taxon>
        <taxon>Digenea</taxon>
        <taxon>Strigeidida</taxon>
        <taxon>Schistosomatoidea</taxon>
        <taxon>Schistosomatidae</taxon>
        <taxon>Schistosoma</taxon>
    </lineage>
</organism>
<keyword evidence="1" id="KW-0812">Transmembrane</keyword>
<keyword evidence="1" id="KW-1133">Transmembrane helix</keyword>
<feature type="signal peptide" evidence="2">
    <location>
        <begin position="1"/>
        <end position="26"/>
    </location>
</feature>
<reference evidence="3" key="1">
    <citation type="journal article" date="2012" name="PLoS Negl. Trop. Dis.">
        <title>A systematically improved high quality genome and transcriptome of the human blood fluke Schistosoma mansoni.</title>
        <authorList>
            <person name="Protasio A.V."/>
            <person name="Tsai I.J."/>
            <person name="Babbage A."/>
            <person name="Nichol S."/>
            <person name="Hunt M."/>
            <person name="Aslett M.A."/>
            <person name="De Silva N."/>
            <person name="Velarde G.S."/>
            <person name="Anderson T.J."/>
            <person name="Clark R.C."/>
            <person name="Davidson C."/>
            <person name="Dillon G.P."/>
            <person name="Holroyd N.E."/>
            <person name="LoVerde P.T."/>
            <person name="Lloyd C."/>
            <person name="McQuillan J."/>
            <person name="Oliveira G."/>
            <person name="Otto T.D."/>
            <person name="Parker-Manuel S.J."/>
            <person name="Quail M.A."/>
            <person name="Wilson R.A."/>
            <person name="Zerlotini A."/>
            <person name="Dunne D.W."/>
            <person name="Berriman M."/>
        </authorList>
    </citation>
    <scope>NUCLEOTIDE SEQUENCE [LARGE SCALE GENOMIC DNA]</scope>
    <source>
        <strain evidence="3">Puerto Rican</strain>
    </source>
</reference>
<feature type="transmembrane region" description="Helical" evidence="1">
    <location>
        <begin position="478"/>
        <end position="499"/>
    </location>
</feature>
<evidence type="ECO:0000256" key="1">
    <source>
        <dbReference type="SAM" id="Phobius"/>
    </source>
</evidence>
<evidence type="ECO:0000313" key="4">
    <source>
        <dbReference type="WBParaSite" id="Smp_332340.1"/>
    </source>
</evidence>
<accession>A0A5K4FAF5</accession>
<sequence>MIQSNEHIFVFFAVVIALALLHTVNGQYTPAYLQTNMVENDTNKNTFRVIHEQTAAMAFEWNPMTHENFGYVYLVQEVKYWTDTTAKVGEGNIGLLEAIGKPCEASNYRAEGHSKNFFNSNFQTYHMTYKRVPRIQNVESRWKPNVRPRLMWGKESSACEPTDSVIVFRGYSSEPLQMFIVSSDQVEYNMNDFKATEGMEGVFILFNKHGNHFSLPTMDKKQVGKVNNERPTIRTKPAVIVTSKNKNSANNMTVSEVPRQATEKIAVDSISEVPRQATEKIAVDSISEVPRQATEKIAVDSISEVPRQATEKIAVDSISEVPRQATEKIAVDSISEVPRQATEKIAVDSISEVPRQATEKIAVDSISEVPRQATEKIAVDSISEVPRQATEKIAVDSISEVPRQATEKIAVDSISEVPRQATEKIAVDSISEVPRQATEKIAVDSISEVPRQATEKIAVDPTSNNLFTSLFQYPRSTFILIPMLVVITTVISIALFFLIKKLK</sequence>
<feature type="chain" id="PRO_5040173444" evidence="2">
    <location>
        <begin position="27"/>
        <end position="503"/>
    </location>
</feature>
<keyword evidence="1" id="KW-0472">Membrane</keyword>